<feature type="modified residue" description="4-aspartylphosphate" evidence="1">
    <location>
        <position position="54"/>
    </location>
</feature>
<dbReference type="PANTHER" id="PTHR37299:SF1">
    <property type="entry name" value="STAGE 0 SPORULATION PROTEIN A HOMOLOG"/>
    <property type="match status" value="1"/>
</dbReference>
<name>A0A4R5UZW8_9BACT</name>
<dbReference type="PROSITE" id="PS50110">
    <property type="entry name" value="RESPONSE_REGULATORY"/>
    <property type="match status" value="1"/>
</dbReference>
<dbReference type="InterPro" id="IPR011006">
    <property type="entry name" value="CheY-like_superfamily"/>
</dbReference>
<evidence type="ECO:0000256" key="1">
    <source>
        <dbReference type="PROSITE-ProRule" id="PRU00169"/>
    </source>
</evidence>
<dbReference type="InterPro" id="IPR001789">
    <property type="entry name" value="Sig_transdc_resp-reg_receiver"/>
</dbReference>
<comment type="caution">
    <text evidence="4">The sequence shown here is derived from an EMBL/GenBank/DDBJ whole genome shotgun (WGS) entry which is preliminary data.</text>
</comment>
<dbReference type="Pfam" id="PF00072">
    <property type="entry name" value="Response_reg"/>
    <property type="match status" value="1"/>
</dbReference>
<dbReference type="InterPro" id="IPR046947">
    <property type="entry name" value="LytR-like"/>
</dbReference>
<gene>
    <name evidence="4" type="ORF">E1898_09620</name>
</gene>
<sequence length="242" mass="27737">MIKTLIIDDEHLAAGIVEEFLRSDSRFEILEICQDGFEGLKAIQKHQPDLIFLDVQMPKITGFEMLELLDEPPAVIFTTAFDEYALAAFDAKAIDYLLKPFSKSRFQQALNRFLERYEVEQGGQNSAISSLAEKSQRLVVRVKNEIKIIPVDQVSYFEAADDYVNIVTESGAFLKKMTMKSLEEALSPDRFARIHRSYILNLNEVTRIEPYEKDSYLVFLRNGKKLPVSKTGYSRLRQVLGI</sequence>
<dbReference type="GO" id="GO:0003677">
    <property type="term" value="F:DNA binding"/>
    <property type="evidence" value="ECO:0007669"/>
    <property type="project" value="InterPro"/>
</dbReference>
<dbReference type="RefSeq" id="WP_133390707.1">
    <property type="nucleotide sequence ID" value="NZ_SMUW01000033.1"/>
</dbReference>
<dbReference type="InterPro" id="IPR007492">
    <property type="entry name" value="LytTR_DNA-bd_dom"/>
</dbReference>
<dbReference type="GO" id="GO:0000156">
    <property type="term" value="F:phosphorelay response regulator activity"/>
    <property type="evidence" value="ECO:0007669"/>
    <property type="project" value="InterPro"/>
</dbReference>
<evidence type="ECO:0000313" key="4">
    <source>
        <dbReference type="EMBL" id="TDK44821.1"/>
    </source>
</evidence>
<organism evidence="4 5">
    <name type="scientific">Algoriphagus formosus</name>
    <dbReference type="NCBI Taxonomy" id="2007308"/>
    <lineage>
        <taxon>Bacteria</taxon>
        <taxon>Pseudomonadati</taxon>
        <taxon>Bacteroidota</taxon>
        <taxon>Cytophagia</taxon>
        <taxon>Cytophagales</taxon>
        <taxon>Cyclobacteriaceae</taxon>
        <taxon>Algoriphagus</taxon>
    </lineage>
</organism>
<feature type="domain" description="HTH LytTR-type" evidence="3">
    <location>
        <begin position="138"/>
        <end position="242"/>
    </location>
</feature>
<dbReference type="PANTHER" id="PTHR37299">
    <property type="entry name" value="TRANSCRIPTIONAL REGULATOR-RELATED"/>
    <property type="match status" value="1"/>
</dbReference>
<dbReference type="AlphaFoldDB" id="A0A4R5UZW8"/>
<keyword evidence="5" id="KW-1185">Reference proteome</keyword>
<dbReference type="PROSITE" id="PS50930">
    <property type="entry name" value="HTH_LYTTR"/>
    <property type="match status" value="1"/>
</dbReference>
<dbReference type="Pfam" id="PF04397">
    <property type="entry name" value="LytTR"/>
    <property type="match status" value="1"/>
</dbReference>
<evidence type="ECO:0000259" key="2">
    <source>
        <dbReference type="PROSITE" id="PS50110"/>
    </source>
</evidence>
<dbReference type="Gene3D" id="2.40.50.1020">
    <property type="entry name" value="LytTr DNA-binding domain"/>
    <property type="match status" value="1"/>
</dbReference>
<proteinExistence type="predicted"/>
<evidence type="ECO:0000259" key="3">
    <source>
        <dbReference type="PROSITE" id="PS50930"/>
    </source>
</evidence>
<dbReference type="SUPFAM" id="SSF52172">
    <property type="entry name" value="CheY-like"/>
    <property type="match status" value="1"/>
</dbReference>
<reference evidence="4 5" key="1">
    <citation type="submission" date="2019-03" db="EMBL/GenBank/DDBJ databases">
        <title>Algoriphagus aquimaris sp. nov., isolated form marine sediment in Pohang, Korea.</title>
        <authorList>
            <person name="Kim J."/>
            <person name="Yoon S.-H."/>
            <person name="Lee S.-S."/>
        </authorList>
    </citation>
    <scope>NUCLEOTIDE SEQUENCE [LARGE SCALE GENOMIC DNA]</scope>
    <source>
        <strain evidence="4 5">F21</strain>
    </source>
</reference>
<dbReference type="SMART" id="SM00850">
    <property type="entry name" value="LytTR"/>
    <property type="match status" value="1"/>
</dbReference>
<accession>A0A4R5UZW8</accession>
<dbReference type="Proteomes" id="UP000295438">
    <property type="component" value="Unassembled WGS sequence"/>
</dbReference>
<dbReference type="SMART" id="SM00448">
    <property type="entry name" value="REC"/>
    <property type="match status" value="1"/>
</dbReference>
<evidence type="ECO:0000313" key="5">
    <source>
        <dbReference type="Proteomes" id="UP000295438"/>
    </source>
</evidence>
<dbReference type="EMBL" id="SMUW01000033">
    <property type="protein sequence ID" value="TDK44821.1"/>
    <property type="molecule type" value="Genomic_DNA"/>
</dbReference>
<keyword evidence="1" id="KW-0597">Phosphoprotein</keyword>
<protein>
    <submittedName>
        <fullName evidence="4">Response regulator transcription factor</fullName>
    </submittedName>
</protein>
<feature type="domain" description="Response regulatory" evidence="2">
    <location>
        <begin position="3"/>
        <end position="114"/>
    </location>
</feature>
<dbReference type="Gene3D" id="3.40.50.2300">
    <property type="match status" value="1"/>
</dbReference>